<proteinExistence type="inferred from homology"/>
<evidence type="ECO:0000259" key="4">
    <source>
        <dbReference type="Pfam" id="PF21761"/>
    </source>
</evidence>
<feature type="domain" description="6-phosphogluconate dehydrogenase NADP-binding" evidence="3">
    <location>
        <begin position="8"/>
        <end position="115"/>
    </location>
</feature>
<dbReference type="Gene3D" id="3.40.50.720">
    <property type="entry name" value="NAD(P)-binding Rossmann-like Domain"/>
    <property type="match status" value="1"/>
</dbReference>
<evidence type="ECO:0000313" key="6">
    <source>
        <dbReference type="Proteomes" id="UP000290439"/>
    </source>
</evidence>
<dbReference type="InterPro" id="IPR015815">
    <property type="entry name" value="HIBADH-related"/>
</dbReference>
<gene>
    <name evidence="5" type="ORF">NCTC10797_04694</name>
</gene>
<dbReference type="InterPro" id="IPR051265">
    <property type="entry name" value="HIBADH-related_NP60_sf"/>
</dbReference>
<accession>A0A4U8W6J4</accession>
<dbReference type="AlphaFoldDB" id="A0A4U8W6J4"/>
<evidence type="ECO:0000313" key="5">
    <source>
        <dbReference type="EMBL" id="VFB00886.1"/>
    </source>
</evidence>
<dbReference type="Gene3D" id="1.10.1040.10">
    <property type="entry name" value="N-(1-d-carboxylethyl)-l-norvaline Dehydrogenase, domain 2"/>
    <property type="match status" value="1"/>
</dbReference>
<dbReference type="InterPro" id="IPR048666">
    <property type="entry name" value="RedAm-like_C"/>
</dbReference>
<dbReference type="PANTHER" id="PTHR43580">
    <property type="entry name" value="OXIDOREDUCTASE GLYR1-RELATED"/>
    <property type="match status" value="1"/>
</dbReference>
<dbReference type="SUPFAM" id="SSF51735">
    <property type="entry name" value="NAD(P)-binding Rossmann-fold domains"/>
    <property type="match status" value="1"/>
</dbReference>
<comment type="similarity">
    <text evidence="1">Belongs to the HIBADH-related family.</text>
</comment>
<organism evidence="5 6">
    <name type="scientific">Nocardia cyriacigeorgica</name>
    <dbReference type="NCBI Taxonomy" id="135487"/>
    <lineage>
        <taxon>Bacteria</taxon>
        <taxon>Bacillati</taxon>
        <taxon>Actinomycetota</taxon>
        <taxon>Actinomycetes</taxon>
        <taxon>Mycobacteriales</taxon>
        <taxon>Nocardiaceae</taxon>
        <taxon>Nocardia</taxon>
    </lineage>
</organism>
<dbReference type="Pfam" id="PF21761">
    <property type="entry name" value="RedAm-like_C"/>
    <property type="match status" value="1"/>
</dbReference>
<evidence type="ECO:0000256" key="1">
    <source>
        <dbReference type="ARBA" id="ARBA00009080"/>
    </source>
</evidence>
<evidence type="ECO:0000256" key="2">
    <source>
        <dbReference type="ARBA" id="ARBA00023002"/>
    </source>
</evidence>
<dbReference type="InterPro" id="IPR036291">
    <property type="entry name" value="NAD(P)-bd_dom_sf"/>
</dbReference>
<dbReference type="Pfam" id="PF03446">
    <property type="entry name" value="NAD_binding_2"/>
    <property type="match status" value="1"/>
</dbReference>
<dbReference type="Proteomes" id="UP000290439">
    <property type="component" value="Chromosome"/>
</dbReference>
<dbReference type="InterPro" id="IPR013328">
    <property type="entry name" value="6PGD_dom2"/>
</dbReference>
<dbReference type="PIRSF" id="PIRSF000103">
    <property type="entry name" value="HIBADH"/>
    <property type="match status" value="1"/>
</dbReference>
<feature type="domain" description="NADPH-dependent reductive aminase-like C-terminal" evidence="4">
    <location>
        <begin position="159"/>
        <end position="285"/>
    </location>
</feature>
<evidence type="ECO:0000259" key="3">
    <source>
        <dbReference type="Pfam" id="PF03446"/>
    </source>
</evidence>
<dbReference type="GO" id="GO:0050661">
    <property type="term" value="F:NADP binding"/>
    <property type="evidence" value="ECO:0007669"/>
    <property type="project" value="InterPro"/>
</dbReference>
<dbReference type="RefSeq" id="WP_130918607.1">
    <property type="nucleotide sequence ID" value="NZ_LR215973.1"/>
</dbReference>
<dbReference type="EMBL" id="LR215973">
    <property type="protein sequence ID" value="VFB00886.1"/>
    <property type="molecule type" value="Genomic_DNA"/>
</dbReference>
<dbReference type="GO" id="GO:0016491">
    <property type="term" value="F:oxidoreductase activity"/>
    <property type="evidence" value="ECO:0007669"/>
    <property type="project" value="UniProtKB-KW"/>
</dbReference>
<keyword evidence="2" id="KW-0560">Oxidoreductase</keyword>
<dbReference type="InterPro" id="IPR006115">
    <property type="entry name" value="6PGDH_NADP-bd"/>
</dbReference>
<name>A0A4U8W6J4_9NOCA</name>
<dbReference type="PANTHER" id="PTHR43580:SF2">
    <property type="entry name" value="CYTOKINE-LIKE NUCLEAR FACTOR N-PAC"/>
    <property type="match status" value="1"/>
</dbReference>
<sequence length="297" mass="30716">MSDNSRTLTVLGLGDMGSALVRSWIAAGYSVTVWNRSARPVPSGAVAADDVAAAVRANALVVVCLLDDASVRATLDGVDLTGRDIVNLTTSTPAEARALSEWVTTRGGRFLDGGIMAVPSMIGVPDSGAYVFYSGSPELHEAHVDALSVPAGVEYVGADAGFAALYDMALLSGMWGMFAGAAHAFALIAKEDISPVEFAPRMIAYQQAMAGYSYGTAAQLASGDYTEGVESNLAMMVTTNATLLRTAEEQGVSAELLAPFMALMQRRVAEGGGQESTTGVVDLLRLPGVAAQSSGPR</sequence>
<reference evidence="5 6" key="1">
    <citation type="submission" date="2019-02" db="EMBL/GenBank/DDBJ databases">
        <authorList>
            <consortium name="Pathogen Informatics"/>
        </authorList>
    </citation>
    <scope>NUCLEOTIDE SEQUENCE [LARGE SCALE GENOMIC DNA]</scope>
    <source>
        <strain evidence="5 6">3012STDY6756504</strain>
    </source>
</reference>
<protein>
    <submittedName>
        <fullName evidence="5">2-hydroxy-3-oxopropionate reductase</fullName>
    </submittedName>
</protein>